<keyword evidence="3" id="KW-1185">Reference proteome</keyword>
<evidence type="ECO:0000313" key="2">
    <source>
        <dbReference type="EMBL" id="EPS63078.1"/>
    </source>
</evidence>
<dbReference type="AlphaFoldDB" id="S8DJM5"/>
<feature type="region of interest" description="Disordered" evidence="1">
    <location>
        <begin position="1"/>
        <end position="67"/>
    </location>
</feature>
<evidence type="ECO:0000256" key="1">
    <source>
        <dbReference type="SAM" id="MobiDB-lite"/>
    </source>
</evidence>
<name>S8DJM5_9LAMI</name>
<dbReference type="EMBL" id="AUSU01005709">
    <property type="protein sequence ID" value="EPS63078.1"/>
    <property type="molecule type" value="Genomic_DNA"/>
</dbReference>
<accession>S8DJM5</accession>
<feature type="non-terminal residue" evidence="2">
    <location>
        <position position="1"/>
    </location>
</feature>
<gene>
    <name evidence="2" type="ORF">M569_11709</name>
</gene>
<evidence type="ECO:0000313" key="3">
    <source>
        <dbReference type="Proteomes" id="UP000015453"/>
    </source>
</evidence>
<reference evidence="2 3" key="1">
    <citation type="journal article" date="2013" name="BMC Genomics">
        <title>The miniature genome of a carnivorous plant Genlisea aurea contains a low number of genes and short non-coding sequences.</title>
        <authorList>
            <person name="Leushkin E.V."/>
            <person name="Sutormin R.A."/>
            <person name="Nabieva E.R."/>
            <person name="Penin A.A."/>
            <person name="Kondrashov A.S."/>
            <person name="Logacheva M.D."/>
        </authorList>
    </citation>
    <scope>NUCLEOTIDE SEQUENCE [LARGE SCALE GENOMIC DNA]</scope>
</reference>
<proteinExistence type="predicted"/>
<sequence length="227" mass="25066">KPEYGEWLRAKPQRILGANFNPPNRRGHSSSSSGKTSPQNLKEEKTADTTVPVPSPCDDQETNKENGVANVLVDDITVPQEEISPTEIHELELNNLAAAESSPLMVPTTTPPTPILTSSEDIIMIPISAYVKKPTLPSQMSSGLKRCHDEYEDTPILIWISKLCELQKFSSKASKPVMLKTWRRLQCSPASPNEYLKLEMSRHGLALDSSTVEGAHRAAITLFCLFV</sequence>
<comment type="caution">
    <text evidence="2">The sequence shown here is derived from an EMBL/GenBank/DDBJ whole genome shotgun (WGS) entry which is preliminary data.</text>
</comment>
<dbReference type="Proteomes" id="UP000015453">
    <property type="component" value="Unassembled WGS sequence"/>
</dbReference>
<protein>
    <submittedName>
        <fullName evidence="2">Uncharacterized protein</fullName>
    </submittedName>
</protein>
<organism evidence="2 3">
    <name type="scientific">Genlisea aurea</name>
    <dbReference type="NCBI Taxonomy" id="192259"/>
    <lineage>
        <taxon>Eukaryota</taxon>
        <taxon>Viridiplantae</taxon>
        <taxon>Streptophyta</taxon>
        <taxon>Embryophyta</taxon>
        <taxon>Tracheophyta</taxon>
        <taxon>Spermatophyta</taxon>
        <taxon>Magnoliopsida</taxon>
        <taxon>eudicotyledons</taxon>
        <taxon>Gunneridae</taxon>
        <taxon>Pentapetalae</taxon>
        <taxon>asterids</taxon>
        <taxon>lamiids</taxon>
        <taxon>Lamiales</taxon>
        <taxon>Lentibulariaceae</taxon>
        <taxon>Genlisea</taxon>
    </lineage>
</organism>